<accession>A0AAT9GJN7</accession>
<keyword evidence="1" id="KW-1133">Transmembrane helix</keyword>
<gene>
    <name evidence="3" type="ORF">KACHI17_16840</name>
</gene>
<dbReference type="Pfam" id="PF10099">
    <property type="entry name" value="RskA_C"/>
    <property type="match status" value="1"/>
</dbReference>
<dbReference type="InterPro" id="IPR051474">
    <property type="entry name" value="Anti-sigma-K/W_factor"/>
</dbReference>
<evidence type="ECO:0000313" key="3">
    <source>
        <dbReference type="EMBL" id="BFG70803.1"/>
    </source>
</evidence>
<dbReference type="EMBL" id="AP029612">
    <property type="protein sequence ID" value="BFG70803.1"/>
    <property type="molecule type" value="Genomic_DNA"/>
</dbReference>
<organism evidence="3">
    <name type="scientific">Sediminibacterium sp. KACHI17</name>
    <dbReference type="NCBI Taxonomy" id="1751071"/>
    <lineage>
        <taxon>Bacteria</taxon>
        <taxon>Pseudomonadati</taxon>
        <taxon>Bacteroidota</taxon>
        <taxon>Chitinophagia</taxon>
        <taxon>Chitinophagales</taxon>
        <taxon>Chitinophagaceae</taxon>
        <taxon>Sediminibacterium</taxon>
    </lineage>
</organism>
<dbReference type="AlphaFoldDB" id="A0AAT9GJN7"/>
<feature type="domain" description="Anti-sigma K factor RskA C-terminal" evidence="2">
    <location>
        <begin position="102"/>
        <end position="258"/>
    </location>
</feature>
<dbReference type="GO" id="GO:0016989">
    <property type="term" value="F:sigma factor antagonist activity"/>
    <property type="evidence" value="ECO:0007669"/>
    <property type="project" value="TreeGrafter"/>
</dbReference>
<dbReference type="RefSeq" id="WP_353548442.1">
    <property type="nucleotide sequence ID" value="NZ_AP029612.1"/>
</dbReference>
<dbReference type="PANTHER" id="PTHR37461:SF1">
    <property type="entry name" value="ANTI-SIGMA-K FACTOR RSKA"/>
    <property type="match status" value="1"/>
</dbReference>
<reference evidence="3" key="1">
    <citation type="submission" date="2024-02" db="EMBL/GenBank/DDBJ databases">
        <title>Sediminibacterium planktonica sp. nov. and Sediminibacterium longus sp. nov., isolated from surface lake and river water.</title>
        <authorList>
            <person name="Watanabe K."/>
            <person name="Takemine S."/>
            <person name="Ishii Y."/>
            <person name="Ogata Y."/>
            <person name="Shindo C."/>
            <person name="Suda W."/>
        </authorList>
    </citation>
    <scope>NUCLEOTIDE SEQUENCE</scope>
    <source>
        <strain evidence="3">KACHI17</strain>
    </source>
</reference>
<sequence length="270" mass="29509">MDIKAYIESGIIESYVLGMADDQERAELEQLSRQYPEIRAAIDAFELSLEQTAMANAMNPAAHVKANILAEIADEFSDKTAPASTAKLVSMSAPSTGWLRYVAAASVILLVVSAATNVYFYRQFRDASTQYQALLLEKTSLLAQNQALQAKGLDLYQGMQIMSDPSYTKVSMPGVKAEENKLATVFWDKKNNEVYLLTNRLPKTSTDTQYQLWAIVDGKPVDAGMVDICNGLCKMKNISNASAFAITLEKRGGSPTPNLDQLQVFGGVNG</sequence>
<proteinExistence type="predicted"/>
<keyword evidence="1" id="KW-0812">Transmembrane</keyword>
<evidence type="ECO:0000259" key="2">
    <source>
        <dbReference type="Pfam" id="PF10099"/>
    </source>
</evidence>
<dbReference type="PANTHER" id="PTHR37461">
    <property type="entry name" value="ANTI-SIGMA-K FACTOR RSKA"/>
    <property type="match status" value="1"/>
</dbReference>
<name>A0AAT9GJN7_9BACT</name>
<evidence type="ECO:0000256" key="1">
    <source>
        <dbReference type="SAM" id="Phobius"/>
    </source>
</evidence>
<keyword evidence="1" id="KW-0472">Membrane</keyword>
<feature type="transmembrane region" description="Helical" evidence="1">
    <location>
        <begin position="98"/>
        <end position="121"/>
    </location>
</feature>
<dbReference type="InterPro" id="IPR018764">
    <property type="entry name" value="RskA_C"/>
</dbReference>
<protein>
    <recommendedName>
        <fullName evidence="2">Anti-sigma K factor RskA C-terminal domain-containing protein</fullName>
    </recommendedName>
</protein>
<dbReference type="GO" id="GO:0006417">
    <property type="term" value="P:regulation of translation"/>
    <property type="evidence" value="ECO:0007669"/>
    <property type="project" value="TreeGrafter"/>
</dbReference>
<dbReference type="GO" id="GO:0005886">
    <property type="term" value="C:plasma membrane"/>
    <property type="evidence" value="ECO:0007669"/>
    <property type="project" value="InterPro"/>
</dbReference>